<reference evidence="2" key="1">
    <citation type="journal article" date="2023" name="Plant J.">
        <title>The genome of the king protea, Protea cynaroides.</title>
        <authorList>
            <person name="Chang J."/>
            <person name="Duong T.A."/>
            <person name="Schoeman C."/>
            <person name="Ma X."/>
            <person name="Roodt D."/>
            <person name="Barker N."/>
            <person name="Li Z."/>
            <person name="Van de Peer Y."/>
            <person name="Mizrachi E."/>
        </authorList>
    </citation>
    <scope>NUCLEOTIDE SEQUENCE</scope>
    <source>
        <tissue evidence="2">Young leaves</tissue>
    </source>
</reference>
<comment type="caution">
    <text evidence="2">The sequence shown here is derived from an EMBL/GenBank/DDBJ whole genome shotgun (WGS) entry which is preliminary data.</text>
</comment>
<accession>A0A9Q0JWB7</accession>
<dbReference type="Proteomes" id="UP001141806">
    <property type="component" value="Unassembled WGS sequence"/>
</dbReference>
<feature type="region of interest" description="Disordered" evidence="1">
    <location>
        <begin position="142"/>
        <end position="162"/>
    </location>
</feature>
<organism evidence="2 3">
    <name type="scientific">Protea cynaroides</name>
    <dbReference type="NCBI Taxonomy" id="273540"/>
    <lineage>
        <taxon>Eukaryota</taxon>
        <taxon>Viridiplantae</taxon>
        <taxon>Streptophyta</taxon>
        <taxon>Embryophyta</taxon>
        <taxon>Tracheophyta</taxon>
        <taxon>Spermatophyta</taxon>
        <taxon>Magnoliopsida</taxon>
        <taxon>Proteales</taxon>
        <taxon>Proteaceae</taxon>
        <taxon>Protea</taxon>
    </lineage>
</organism>
<feature type="compositionally biased region" description="Basic and acidic residues" evidence="1">
    <location>
        <begin position="22"/>
        <end position="31"/>
    </location>
</feature>
<evidence type="ECO:0000313" key="3">
    <source>
        <dbReference type="Proteomes" id="UP001141806"/>
    </source>
</evidence>
<feature type="region of interest" description="Disordered" evidence="1">
    <location>
        <begin position="1"/>
        <end position="41"/>
    </location>
</feature>
<name>A0A9Q0JWB7_9MAGN</name>
<keyword evidence="3" id="KW-1185">Reference proteome</keyword>
<proteinExistence type="predicted"/>
<dbReference type="AlphaFoldDB" id="A0A9Q0JWB7"/>
<evidence type="ECO:0000256" key="1">
    <source>
        <dbReference type="SAM" id="MobiDB-lite"/>
    </source>
</evidence>
<evidence type="ECO:0000313" key="2">
    <source>
        <dbReference type="EMBL" id="KAJ4952880.1"/>
    </source>
</evidence>
<dbReference type="EMBL" id="JAMYWD010000012">
    <property type="protein sequence ID" value="KAJ4952880.1"/>
    <property type="molecule type" value="Genomic_DNA"/>
</dbReference>
<sequence length="162" mass="17344">MPEEGVNNVGSGDVPHETQIPRNDDIGRWADVEEDDDPDTVKEGELHDVVQVITEGRSDGLSSDAKYLALVARKNGEDGNVSNKDADNELVLGDQTDSVAPIRTIPNMVSASVTTTSPGTVEVLFEDIATVDENLSMHDGEFSQVGKRLSGCPPERGKNKGI</sequence>
<protein>
    <submittedName>
        <fullName evidence="2">Uncharacterized protein</fullName>
    </submittedName>
</protein>
<gene>
    <name evidence="2" type="ORF">NE237_029712</name>
</gene>